<dbReference type="HAMAP" id="MF_00182">
    <property type="entry name" value="Formyl_trans"/>
    <property type="match status" value="1"/>
</dbReference>
<feature type="domain" description="Formyl transferase C-terminal" evidence="7">
    <location>
        <begin position="195"/>
        <end position="291"/>
    </location>
</feature>
<dbReference type="InterPro" id="IPR041711">
    <property type="entry name" value="Met-tRNA-FMT_N"/>
</dbReference>
<comment type="function">
    <text evidence="5">Attaches a formyl group to the free amino group of methionyl-tRNA(fMet). The formyl group appears to play a dual role in the initiator identity of N-formylmethionyl-tRNA by promoting its recognition by IF2 and preventing the misappropriation of this tRNA by the elongation apparatus.</text>
</comment>
<dbReference type="SUPFAM" id="SSF53328">
    <property type="entry name" value="Formyltransferase"/>
    <property type="match status" value="1"/>
</dbReference>
<dbReference type="PANTHER" id="PTHR11138:SF5">
    <property type="entry name" value="METHIONYL-TRNA FORMYLTRANSFERASE, MITOCHONDRIAL"/>
    <property type="match status" value="1"/>
</dbReference>
<dbReference type="InterPro" id="IPR036477">
    <property type="entry name" value="Formyl_transf_N_sf"/>
</dbReference>
<dbReference type="NCBIfam" id="TIGR00460">
    <property type="entry name" value="fmt"/>
    <property type="match status" value="1"/>
</dbReference>
<sequence length="307" mass="35014">MKIIFMGTPEFSVPVLEKLIENNYEIVMVVTQPDKLQGRKKEIIYSPVKKLALEKDLKIFQPIKLKDELDEILNVDADLIVTAAFGQILPKKLLERFKAINVHGSLLPKYRGGAPIQYALFDGLQKTGVTIMDMAFKMDSGDIILQGEVPITEDDNYETLARKMSVLGADLLIKVLKGNYESIKQNEEDVTFAYNIKRHEEFLDFYGGYFNVLNHLRGLLPEPAATIVVNGEFYKVYKMVKSDIIKEMKPGEILIENRRMFIKSTTEIVEVIEIQAQGKKKMLVKDFLNGQKSLKSGDYVERRNSNV</sequence>
<dbReference type="Pfam" id="PF00551">
    <property type="entry name" value="Formyl_trans_N"/>
    <property type="match status" value="1"/>
</dbReference>
<dbReference type="EC" id="2.1.2.9" evidence="2 5"/>
<organism evidence="8 9">
    <name type="scientific">Haploplasma axanthum</name>
    <name type="common">Acholeplasma axanthum</name>
    <dbReference type="NCBI Taxonomy" id="29552"/>
    <lineage>
        <taxon>Bacteria</taxon>
        <taxon>Bacillati</taxon>
        <taxon>Mycoplasmatota</taxon>
        <taxon>Mollicutes</taxon>
        <taxon>Acholeplasmatales</taxon>
        <taxon>Acholeplasmataceae</taxon>
        <taxon>Haploplasma</taxon>
    </lineage>
</organism>
<feature type="binding site" evidence="5">
    <location>
        <begin position="105"/>
        <end position="108"/>
    </location>
    <ligand>
        <name>(6S)-5,6,7,8-tetrahydrofolate</name>
        <dbReference type="ChEBI" id="CHEBI:57453"/>
    </ligand>
</feature>
<evidence type="ECO:0000256" key="5">
    <source>
        <dbReference type="HAMAP-Rule" id="MF_00182"/>
    </source>
</evidence>
<dbReference type="InterPro" id="IPR005793">
    <property type="entry name" value="Formyl_trans_C"/>
</dbReference>
<keyword evidence="3 5" id="KW-0808">Transferase</keyword>
<evidence type="ECO:0000259" key="7">
    <source>
        <dbReference type="Pfam" id="PF02911"/>
    </source>
</evidence>
<dbReference type="STRING" id="1278311.GCA_000428705_00496"/>
<dbReference type="GO" id="GO:0004479">
    <property type="term" value="F:methionyl-tRNA formyltransferase activity"/>
    <property type="evidence" value="ECO:0007669"/>
    <property type="project" value="UniProtKB-UniRule"/>
</dbReference>
<dbReference type="InterPro" id="IPR005794">
    <property type="entry name" value="Fmt"/>
</dbReference>
<dbReference type="InterPro" id="IPR002376">
    <property type="entry name" value="Formyl_transf_N"/>
</dbReference>
<evidence type="ECO:0000256" key="2">
    <source>
        <dbReference type="ARBA" id="ARBA00012261"/>
    </source>
</evidence>
<evidence type="ECO:0000259" key="6">
    <source>
        <dbReference type="Pfam" id="PF00551"/>
    </source>
</evidence>
<dbReference type="GO" id="GO:0005829">
    <property type="term" value="C:cytosol"/>
    <property type="evidence" value="ECO:0007669"/>
    <property type="project" value="TreeGrafter"/>
</dbReference>
<dbReference type="CDD" id="cd08704">
    <property type="entry name" value="Met_tRNA_FMT_C"/>
    <property type="match status" value="1"/>
</dbReference>
<dbReference type="Proteomes" id="UP000289841">
    <property type="component" value="Chromosome"/>
</dbReference>
<evidence type="ECO:0000256" key="1">
    <source>
        <dbReference type="ARBA" id="ARBA00010699"/>
    </source>
</evidence>
<dbReference type="Gene3D" id="3.40.50.12230">
    <property type="match status" value="1"/>
</dbReference>
<dbReference type="RefSeq" id="WP_035375593.1">
    <property type="nucleotide sequence ID" value="NZ_LR215048.1"/>
</dbReference>
<dbReference type="CDD" id="cd08646">
    <property type="entry name" value="FMT_core_Met-tRNA-FMT_N"/>
    <property type="match status" value="1"/>
</dbReference>
<dbReference type="PANTHER" id="PTHR11138">
    <property type="entry name" value="METHIONYL-TRNA FORMYLTRANSFERASE"/>
    <property type="match status" value="1"/>
</dbReference>
<dbReference type="OrthoDB" id="9802815at2"/>
<comment type="similarity">
    <text evidence="1 5">Belongs to the Fmt family.</text>
</comment>
<dbReference type="SUPFAM" id="SSF50486">
    <property type="entry name" value="FMT C-terminal domain-like"/>
    <property type="match status" value="1"/>
</dbReference>
<proteinExistence type="inferred from homology"/>
<evidence type="ECO:0000313" key="8">
    <source>
        <dbReference type="EMBL" id="VEU80507.1"/>
    </source>
</evidence>
<feature type="domain" description="Formyl transferase N-terminal" evidence="6">
    <location>
        <begin position="1"/>
        <end position="176"/>
    </location>
</feature>
<dbReference type="AlphaFoldDB" id="A0A449BDK9"/>
<name>A0A449BDK9_HAPAX</name>
<dbReference type="InterPro" id="IPR011034">
    <property type="entry name" value="Formyl_transferase-like_C_sf"/>
</dbReference>
<dbReference type="KEGG" id="aaxa:NCTC10138_00880"/>
<dbReference type="Pfam" id="PF02911">
    <property type="entry name" value="Formyl_trans_C"/>
    <property type="match status" value="1"/>
</dbReference>
<evidence type="ECO:0000256" key="3">
    <source>
        <dbReference type="ARBA" id="ARBA00022679"/>
    </source>
</evidence>
<accession>A0A449BDK9</accession>
<dbReference type="EMBL" id="LR215048">
    <property type="protein sequence ID" value="VEU80507.1"/>
    <property type="molecule type" value="Genomic_DNA"/>
</dbReference>
<dbReference type="InterPro" id="IPR044135">
    <property type="entry name" value="Met-tRNA-FMT_C"/>
</dbReference>
<reference evidence="8 9" key="1">
    <citation type="submission" date="2019-01" db="EMBL/GenBank/DDBJ databases">
        <authorList>
            <consortium name="Pathogen Informatics"/>
        </authorList>
    </citation>
    <scope>NUCLEOTIDE SEQUENCE [LARGE SCALE GENOMIC DNA]</scope>
    <source>
        <strain evidence="8 9">NCTC10138</strain>
    </source>
</reference>
<protein>
    <recommendedName>
        <fullName evidence="2 5">Methionyl-tRNA formyltransferase</fullName>
        <ecNumber evidence="2 5">2.1.2.9</ecNumber>
    </recommendedName>
</protein>
<evidence type="ECO:0000256" key="4">
    <source>
        <dbReference type="ARBA" id="ARBA00022917"/>
    </source>
</evidence>
<keyword evidence="4 5" id="KW-0648">Protein biosynthesis</keyword>
<comment type="catalytic activity">
    <reaction evidence="5">
        <text>L-methionyl-tRNA(fMet) + (6R)-10-formyltetrahydrofolate = N-formyl-L-methionyl-tRNA(fMet) + (6S)-5,6,7,8-tetrahydrofolate + H(+)</text>
        <dbReference type="Rhea" id="RHEA:24380"/>
        <dbReference type="Rhea" id="RHEA-COMP:9952"/>
        <dbReference type="Rhea" id="RHEA-COMP:9953"/>
        <dbReference type="ChEBI" id="CHEBI:15378"/>
        <dbReference type="ChEBI" id="CHEBI:57453"/>
        <dbReference type="ChEBI" id="CHEBI:78530"/>
        <dbReference type="ChEBI" id="CHEBI:78844"/>
        <dbReference type="ChEBI" id="CHEBI:195366"/>
        <dbReference type="EC" id="2.1.2.9"/>
    </reaction>
</comment>
<keyword evidence="9" id="KW-1185">Reference proteome</keyword>
<gene>
    <name evidence="8" type="primary">MCYN0480</name>
    <name evidence="5" type="synonym">fmt</name>
    <name evidence="8" type="ORF">NCTC10138_00880</name>
</gene>
<evidence type="ECO:0000313" key="9">
    <source>
        <dbReference type="Proteomes" id="UP000289841"/>
    </source>
</evidence>